<comment type="caution">
    <text evidence="2">The sequence shown here is derived from an EMBL/GenBank/DDBJ whole genome shotgun (WGS) entry which is preliminary data.</text>
</comment>
<accession>A0A4Y7SXK8</accession>
<evidence type="ECO:0000313" key="3">
    <source>
        <dbReference type="Proteomes" id="UP000298030"/>
    </source>
</evidence>
<keyword evidence="3" id="KW-1185">Reference proteome</keyword>
<evidence type="ECO:0000256" key="1">
    <source>
        <dbReference type="SAM" id="MobiDB-lite"/>
    </source>
</evidence>
<proteinExistence type="predicted"/>
<feature type="region of interest" description="Disordered" evidence="1">
    <location>
        <begin position="277"/>
        <end position="315"/>
    </location>
</feature>
<feature type="region of interest" description="Disordered" evidence="1">
    <location>
        <begin position="1"/>
        <end position="25"/>
    </location>
</feature>
<evidence type="ECO:0000313" key="2">
    <source>
        <dbReference type="EMBL" id="TEB26590.1"/>
    </source>
</evidence>
<gene>
    <name evidence="2" type="ORF">FA13DRAFT_1795511</name>
</gene>
<dbReference type="OrthoDB" id="3269075at2759"/>
<protein>
    <submittedName>
        <fullName evidence="2">Uncharacterized protein</fullName>
    </submittedName>
</protein>
<feature type="compositionally biased region" description="Basic and acidic residues" evidence="1">
    <location>
        <begin position="277"/>
        <end position="294"/>
    </location>
</feature>
<reference evidence="2 3" key="1">
    <citation type="journal article" date="2019" name="Nat. Ecol. Evol.">
        <title>Megaphylogeny resolves global patterns of mushroom evolution.</title>
        <authorList>
            <person name="Varga T."/>
            <person name="Krizsan K."/>
            <person name="Foldi C."/>
            <person name="Dima B."/>
            <person name="Sanchez-Garcia M."/>
            <person name="Sanchez-Ramirez S."/>
            <person name="Szollosi G.J."/>
            <person name="Szarkandi J.G."/>
            <person name="Papp V."/>
            <person name="Albert L."/>
            <person name="Andreopoulos W."/>
            <person name="Angelini C."/>
            <person name="Antonin V."/>
            <person name="Barry K.W."/>
            <person name="Bougher N.L."/>
            <person name="Buchanan P."/>
            <person name="Buyck B."/>
            <person name="Bense V."/>
            <person name="Catcheside P."/>
            <person name="Chovatia M."/>
            <person name="Cooper J."/>
            <person name="Damon W."/>
            <person name="Desjardin D."/>
            <person name="Finy P."/>
            <person name="Geml J."/>
            <person name="Haridas S."/>
            <person name="Hughes K."/>
            <person name="Justo A."/>
            <person name="Karasinski D."/>
            <person name="Kautmanova I."/>
            <person name="Kiss B."/>
            <person name="Kocsube S."/>
            <person name="Kotiranta H."/>
            <person name="LaButti K.M."/>
            <person name="Lechner B.E."/>
            <person name="Liimatainen K."/>
            <person name="Lipzen A."/>
            <person name="Lukacs Z."/>
            <person name="Mihaltcheva S."/>
            <person name="Morgado L.N."/>
            <person name="Niskanen T."/>
            <person name="Noordeloos M.E."/>
            <person name="Ohm R.A."/>
            <person name="Ortiz-Santana B."/>
            <person name="Ovrebo C."/>
            <person name="Racz N."/>
            <person name="Riley R."/>
            <person name="Savchenko A."/>
            <person name="Shiryaev A."/>
            <person name="Soop K."/>
            <person name="Spirin V."/>
            <person name="Szebenyi C."/>
            <person name="Tomsovsky M."/>
            <person name="Tulloss R.E."/>
            <person name="Uehling J."/>
            <person name="Grigoriev I.V."/>
            <person name="Vagvolgyi C."/>
            <person name="Papp T."/>
            <person name="Martin F.M."/>
            <person name="Miettinen O."/>
            <person name="Hibbett D.S."/>
            <person name="Nagy L.G."/>
        </authorList>
    </citation>
    <scope>NUCLEOTIDE SEQUENCE [LARGE SCALE GENOMIC DNA]</scope>
    <source>
        <strain evidence="2 3">FP101781</strain>
    </source>
</reference>
<dbReference type="AlphaFoldDB" id="A0A4Y7SXK8"/>
<name>A0A4Y7SXK8_COPMI</name>
<dbReference type="STRING" id="71717.A0A4Y7SXK8"/>
<dbReference type="EMBL" id="QPFP01000047">
    <property type="protein sequence ID" value="TEB26590.1"/>
    <property type="molecule type" value="Genomic_DNA"/>
</dbReference>
<sequence>MSTRAAKAKSESEEKPTVDKKPCAAPLHWDSHPKWTELSVKYLQQNTKFRLKLFSDSALDVKEEGRKKVSNGDGKTQLFNKLAEAIFTDTSLELAVREDYEKDKGRYAKSLQQCFGRYKRRYGECRRRFKGTGEGVLAGAEAKTLEAEIIKEWPLYTDLHDLWSALPNYNPVGVLNATPGQDHANNTVTLFAATGPSILDDGNNETDEPAEVDHDIVVAKDGYDGGSSDFYEDEEAKLCEDDILLEEPVEATTPSRALDSGKTNIKLGAKVTKDIKTSAKDTKDIKPSAKDLKPAKPNGAGKKRPYGDSSDLEGLEEVHALEMKEEMKRRDEKTKVRMLELEIQKGHQVLEPECVQAK</sequence>
<organism evidence="2 3">
    <name type="scientific">Coprinellus micaceus</name>
    <name type="common">Glistening ink-cap mushroom</name>
    <name type="synonym">Coprinus micaceus</name>
    <dbReference type="NCBI Taxonomy" id="71717"/>
    <lineage>
        <taxon>Eukaryota</taxon>
        <taxon>Fungi</taxon>
        <taxon>Dikarya</taxon>
        <taxon>Basidiomycota</taxon>
        <taxon>Agaricomycotina</taxon>
        <taxon>Agaricomycetes</taxon>
        <taxon>Agaricomycetidae</taxon>
        <taxon>Agaricales</taxon>
        <taxon>Agaricineae</taxon>
        <taxon>Psathyrellaceae</taxon>
        <taxon>Coprinellus</taxon>
    </lineage>
</organism>
<dbReference type="Proteomes" id="UP000298030">
    <property type="component" value="Unassembled WGS sequence"/>
</dbReference>
<feature type="compositionally biased region" description="Basic and acidic residues" evidence="1">
    <location>
        <begin position="8"/>
        <end position="22"/>
    </location>
</feature>